<name>A0ABV6Q3F5_9DEIN</name>
<dbReference type="Proteomes" id="UP001589830">
    <property type="component" value="Unassembled WGS sequence"/>
</dbReference>
<comment type="caution">
    <text evidence="2">The sequence shown here is derived from an EMBL/GenBank/DDBJ whole genome shotgun (WGS) entry which is preliminary data.</text>
</comment>
<dbReference type="RefSeq" id="WP_188846149.1">
    <property type="nucleotide sequence ID" value="NZ_BMPJ01000004.1"/>
</dbReference>
<evidence type="ECO:0000256" key="1">
    <source>
        <dbReference type="SAM" id="MobiDB-lite"/>
    </source>
</evidence>
<protein>
    <submittedName>
        <fullName evidence="2">Uncharacterized protein</fullName>
    </submittedName>
</protein>
<gene>
    <name evidence="2" type="ORF">ACFFFP_10840</name>
</gene>
<dbReference type="EMBL" id="JBHLTW010000045">
    <property type="protein sequence ID" value="MFC0596651.1"/>
    <property type="molecule type" value="Genomic_DNA"/>
</dbReference>
<evidence type="ECO:0000313" key="2">
    <source>
        <dbReference type="EMBL" id="MFC0596651.1"/>
    </source>
</evidence>
<evidence type="ECO:0000313" key="3">
    <source>
        <dbReference type="Proteomes" id="UP001589830"/>
    </source>
</evidence>
<accession>A0ABV6Q3F5</accession>
<feature type="region of interest" description="Disordered" evidence="1">
    <location>
        <begin position="43"/>
        <end position="80"/>
    </location>
</feature>
<feature type="compositionally biased region" description="Pro residues" evidence="1">
    <location>
        <begin position="57"/>
        <end position="72"/>
    </location>
</feature>
<keyword evidence="3" id="KW-1185">Reference proteome</keyword>
<organism evidence="2 3">
    <name type="scientific">Thermus composti</name>
    <dbReference type="NCBI Taxonomy" id="532059"/>
    <lineage>
        <taxon>Bacteria</taxon>
        <taxon>Thermotogati</taxon>
        <taxon>Deinococcota</taxon>
        <taxon>Deinococci</taxon>
        <taxon>Thermales</taxon>
        <taxon>Thermaceae</taxon>
        <taxon>Thermus</taxon>
    </lineage>
</organism>
<sequence length="94" mass="10006">MRGGLLALSLALALQGLTLPGPRPGKEASLLPQGPVLLLKEEKPSPSPLLPALALPVPTPLRPRPAPLPRPTPQEEAERPRLYLLYSKLLLEGG</sequence>
<reference evidence="2 3" key="1">
    <citation type="submission" date="2024-09" db="EMBL/GenBank/DDBJ databases">
        <authorList>
            <person name="Sun Q."/>
            <person name="Mori K."/>
        </authorList>
    </citation>
    <scope>NUCLEOTIDE SEQUENCE [LARGE SCALE GENOMIC DNA]</scope>
    <source>
        <strain evidence="2 3">NCAIM B.02340</strain>
    </source>
</reference>
<proteinExistence type="predicted"/>